<dbReference type="SUPFAM" id="SSF46458">
    <property type="entry name" value="Globin-like"/>
    <property type="match status" value="1"/>
</dbReference>
<dbReference type="PRINTS" id="PR00260">
    <property type="entry name" value="CHEMTRNSDUCR"/>
</dbReference>
<dbReference type="PROSITE" id="PS50111">
    <property type="entry name" value="CHEMOTAXIS_TRANSDUC_2"/>
    <property type="match status" value="1"/>
</dbReference>
<dbReference type="RefSeq" id="WP_246500868.1">
    <property type="nucleotide sequence ID" value="NZ_JAGINP010000018.1"/>
</dbReference>
<evidence type="ECO:0000256" key="2">
    <source>
        <dbReference type="ARBA" id="ARBA00029447"/>
    </source>
</evidence>
<protein>
    <submittedName>
        <fullName evidence="5">Methyl-accepting chemotaxis protein</fullName>
    </submittedName>
</protein>
<dbReference type="PANTHER" id="PTHR32089:SF112">
    <property type="entry name" value="LYSOZYME-LIKE PROTEIN-RELATED"/>
    <property type="match status" value="1"/>
</dbReference>
<dbReference type="SMART" id="SM00283">
    <property type="entry name" value="MA"/>
    <property type="match status" value="1"/>
</dbReference>
<dbReference type="InterPro" id="IPR039379">
    <property type="entry name" value="Protoglobin_sensor_dom"/>
</dbReference>
<evidence type="ECO:0000256" key="1">
    <source>
        <dbReference type="ARBA" id="ARBA00023224"/>
    </source>
</evidence>
<dbReference type="InterPro" id="IPR004089">
    <property type="entry name" value="MCPsignal_dom"/>
</dbReference>
<accession>A0ABS4SSB9</accession>
<evidence type="ECO:0000256" key="3">
    <source>
        <dbReference type="PROSITE-ProRule" id="PRU00284"/>
    </source>
</evidence>
<evidence type="ECO:0000313" key="6">
    <source>
        <dbReference type="Proteomes" id="UP000781958"/>
    </source>
</evidence>
<gene>
    <name evidence="5" type="ORF">J2851_004643</name>
</gene>
<dbReference type="Pfam" id="PF11563">
    <property type="entry name" value="Protoglobin"/>
    <property type="match status" value="1"/>
</dbReference>
<organism evidence="5 6">
    <name type="scientific">Azospirillum rugosum</name>
    <dbReference type="NCBI Taxonomy" id="416170"/>
    <lineage>
        <taxon>Bacteria</taxon>
        <taxon>Pseudomonadati</taxon>
        <taxon>Pseudomonadota</taxon>
        <taxon>Alphaproteobacteria</taxon>
        <taxon>Rhodospirillales</taxon>
        <taxon>Azospirillaceae</taxon>
        <taxon>Azospirillum</taxon>
    </lineage>
</organism>
<keyword evidence="1 3" id="KW-0807">Transducer</keyword>
<name>A0ABS4SSB9_9PROT</name>
<dbReference type="InterPro" id="IPR009050">
    <property type="entry name" value="Globin-like_sf"/>
</dbReference>
<evidence type="ECO:0000259" key="4">
    <source>
        <dbReference type="PROSITE" id="PS50111"/>
    </source>
</evidence>
<dbReference type="InterPro" id="IPR044398">
    <property type="entry name" value="Globin-sensor_dom"/>
</dbReference>
<dbReference type="SUPFAM" id="SSF58104">
    <property type="entry name" value="Methyl-accepting chemotaxis protein (MCP) signaling domain"/>
    <property type="match status" value="1"/>
</dbReference>
<feature type="domain" description="Methyl-accepting transducer" evidence="4">
    <location>
        <begin position="172"/>
        <end position="426"/>
    </location>
</feature>
<dbReference type="EMBL" id="JAGINP010000018">
    <property type="protein sequence ID" value="MBP2294847.1"/>
    <property type="molecule type" value="Genomic_DNA"/>
</dbReference>
<dbReference type="InterPro" id="IPR004090">
    <property type="entry name" value="Chemotax_Me-accpt_rcpt"/>
</dbReference>
<keyword evidence="6" id="KW-1185">Reference proteome</keyword>
<dbReference type="Proteomes" id="UP000781958">
    <property type="component" value="Unassembled WGS sequence"/>
</dbReference>
<dbReference type="PANTHER" id="PTHR32089">
    <property type="entry name" value="METHYL-ACCEPTING CHEMOTAXIS PROTEIN MCPB"/>
    <property type="match status" value="1"/>
</dbReference>
<dbReference type="Gene3D" id="1.10.490.10">
    <property type="entry name" value="Globins"/>
    <property type="match status" value="1"/>
</dbReference>
<dbReference type="Gene3D" id="1.10.287.950">
    <property type="entry name" value="Methyl-accepting chemotaxis protein"/>
    <property type="match status" value="1"/>
</dbReference>
<comment type="caution">
    <text evidence="5">The sequence shown here is derived from an EMBL/GenBank/DDBJ whole genome shotgun (WGS) entry which is preliminary data.</text>
</comment>
<dbReference type="InterPro" id="IPR012292">
    <property type="entry name" value="Globin/Proto"/>
</dbReference>
<comment type="similarity">
    <text evidence="2">Belongs to the methyl-accepting chemotaxis (MCP) protein family.</text>
</comment>
<dbReference type="Pfam" id="PF00015">
    <property type="entry name" value="MCPsignal"/>
    <property type="match status" value="1"/>
</dbReference>
<dbReference type="CDD" id="cd01068">
    <property type="entry name" value="globin_sensor"/>
    <property type="match status" value="1"/>
</dbReference>
<evidence type="ECO:0000313" key="5">
    <source>
        <dbReference type="EMBL" id="MBP2294847.1"/>
    </source>
</evidence>
<proteinExistence type="inferred from homology"/>
<reference evidence="5 6" key="1">
    <citation type="submission" date="2021-03" db="EMBL/GenBank/DDBJ databases">
        <title>Genomic Encyclopedia of Type Strains, Phase III (KMG-III): the genomes of soil and plant-associated and newly described type strains.</title>
        <authorList>
            <person name="Whitman W."/>
        </authorList>
    </citation>
    <scope>NUCLEOTIDE SEQUENCE [LARGE SCALE GENOMIC DNA]</scope>
    <source>
        <strain evidence="5 6">IMMIB AFH-6</strain>
    </source>
</reference>
<sequence length="446" mass="46770">MSQEKRLHAFNITEGDIVLLGRNAEFAARRLPALLEQWHGSFEAWPEIQAALKTPEVHQVRLAHWARVASGRLGDGFLESARTLAQAFYDNGVPGYAVAICHHTVSSGIIRELGLADVGARRGSSLFGGRKEADKAAMREALSRVTWLDLELLLETYAAAEQDSKRAILHGLADSLEGSIKSIVGNTVAASDDMRAHAERMSQIAAATNSQSLEVASSAQQASSAVQTVASASEELTASIGEISRNVAQSSQIARSAVEEADRTNGTVSGLVDAAQKIGAVLQLITNIASQTNLLALNATIEAARAGEAGKGFAVVAQEVKNLANQTAKATEDISAQIAGMQDAARSSADAIKGIGTTISRINEIVATVAVAVDQQTAATQEIARNAQQAAGGTEAVTHTIDRVTSAASETGAIAGEVLGAADGLHRQADRLRESVDDFLRRIRAA</sequence>